<name>A0ABS4DIG4_9GAMM</name>
<organism evidence="2 3">
    <name type="scientific">Frateuria flava</name>
    <dbReference type="NCBI Taxonomy" id="2821489"/>
    <lineage>
        <taxon>Bacteria</taxon>
        <taxon>Pseudomonadati</taxon>
        <taxon>Pseudomonadota</taxon>
        <taxon>Gammaproteobacteria</taxon>
        <taxon>Lysobacterales</taxon>
        <taxon>Rhodanobacteraceae</taxon>
        <taxon>Frateuria</taxon>
    </lineage>
</organism>
<evidence type="ECO:0000313" key="3">
    <source>
        <dbReference type="Proteomes" id="UP000823790"/>
    </source>
</evidence>
<protein>
    <submittedName>
        <fullName evidence="2">TIGR01244 family phosphatase</fullName>
    </submittedName>
</protein>
<dbReference type="Pfam" id="PF04273">
    <property type="entry name" value="BLH_phosphatase"/>
    <property type="match status" value="1"/>
</dbReference>
<dbReference type="EMBL" id="JAGJRS010000003">
    <property type="protein sequence ID" value="MBP1472833.1"/>
    <property type="molecule type" value="Genomic_DNA"/>
</dbReference>
<dbReference type="NCBIfam" id="TIGR01244">
    <property type="entry name" value="TIGR01244 family sulfur transferase"/>
    <property type="match status" value="1"/>
</dbReference>
<sequence>MHIRKLTDQVSVSPQILPGEMADLEAAGFRSVINNRPDGEVDDQPSSSEMAQAAAAHGLAYRDIPVVPGRYDPDVIDAMAQALQEMPAPVLAFCRTGTRSTTLWALQAAREGEAEAIVKAAGEAGYDIAALAPRLRAMRHA</sequence>
<dbReference type="RefSeq" id="WP_209614571.1">
    <property type="nucleotide sequence ID" value="NZ_JAGJRS010000003.1"/>
</dbReference>
<dbReference type="SUPFAM" id="SSF52799">
    <property type="entry name" value="(Phosphotyrosine protein) phosphatases II"/>
    <property type="match status" value="1"/>
</dbReference>
<comment type="caution">
    <text evidence="2">The sequence shown here is derived from an EMBL/GenBank/DDBJ whole genome shotgun (WGS) entry which is preliminary data.</text>
</comment>
<dbReference type="Proteomes" id="UP000823790">
    <property type="component" value="Unassembled WGS sequence"/>
</dbReference>
<gene>
    <name evidence="2" type="ORF">J7I44_00865</name>
</gene>
<evidence type="ECO:0000313" key="2">
    <source>
        <dbReference type="EMBL" id="MBP1472833.1"/>
    </source>
</evidence>
<reference evidence="2 3" key="1">
    <citation type="submission" date="2021-04" db="EMBL/GenBank/DDBJ databases">
        <authorList>
            <person name="Huq M.A."/>
        </authorList>
    </citation>
    <scope>NUCLEOTIDE SEQUENCE [LARGE SCALE GENOMIC DNA]</scope>
    <source>
        <strain evidence="2 3">MAH-13</strain>
    </source>
</reference>
<evidence type="ECO:0000259" key="1">
    <source>
        <dbReference type="Pfam" id="PF04273"/>
    </source>
</evidence>
<feature type="domain" description="Beta-lactamase hydrolase-like protein phosphatase-like" evidence="1">
    <location>
        <begin position="3"/>
        <end position="109"/>
    </location>
</feature>
<accession>A0ABS4DIG4</accession>
<dbReference type="InterPro" id="IPR005939">
    <property type="entry name" value="BLH_phosphatase-like"/>
</dbReference>
<dbReference type="InterPro" id="IPR029021">
    <property type="entry name" value="Prot-tyrosine_phosphatase-like"/>
</dbReference>
<proteinExistence type="predicted"/>
<keyword evidence="3" id="KW-1185">Reference proteome</keyword>
<dbReference type="Gene3D" id="3.90.190.10">
    <property type="entry name" value="Protein tyrosine phosphatase superfamily"/>
    <property type="match status" value="1"/>
</dbReference>